<dbReference type="InterPro" id="IPR051678">
    <property type="entry name" value="AGP_Transferase"/>
</dbReference>
<dbReference type="EMBL" id="MU155387">
    <property type="protein sequence ID" value="KAF9474276.1"/>
    <property type="molecule type" value="Genomic_DNA"/>
</dbReference>
<proteinExistence type="predicted"/>
<dbReference type="InterPro" id="IPR002575">
    <property type="entry name" value="Aminoglycoside_PTrfase"/>
</dbReference>
<keyword evidence="2" id="KW-0418">Kinase</keyword>
<dbReference type="Pfam" id="PF01636">
    <property type="entry name" value="APH"/>
    <property type="match status" value="2"/>
</dbReference>
<dbReference type="GO" id="GO:0016301">
    <property type="term" value="F:kinase activity"/>
    <property type="evidence" value="ECO:0007669"/>
    <property type="project" value="UniProtKB-KW"/>
</dbReference>
<name>A0A9P6CP62_9AGAR</name>
<sequence length="476" mass="54341">MNQPRPLDWVGVEDPWVGVTVDLNALRHIVCEVLRVSATECGEPTAIGLQHQRAYARVYMFKLPGYNVVARLVAPLKPLFKTEGEVGAMDFVRSATSLPVPKVFAYCSEATNPVGVEWVLMEYMPGIEMGDAWDGMTLTQKRRLALDLVDLYDQLSRLRAAGIGSIYHSVYSVDDRNIVVKSIIGDKCHTRYPRSPRWRPLSAESLTLLKTHCSYPVKDGYNLGPLNDISILNYKLSIPSYSQTMPVFTTEEYVRLVSFNGNPTTRSDFDLPTREKFVELFQSLHTLYCDTTVLGPRKAAFGFCFSHGDLHEGNIFIDPQSGEITGIIDWEAAAFRPMWEAVSGVGWFAEDTQRFIYSSEDPENFADDTTEDAKLRAFFRNKLYDRNPDLFSCFYGGIELRAILAAATDIPRPIGQSELFLRRYYYEGYWNEARRGPFPWNMLEWQYKRVYLDRIEMKRLAALSEAASHENHELMT</sequence>
<dbReference type="Gene3D" id="3.90.1200.10">
    <property type="match status" value="1"/>
</dbReference>
<gene>
    <name evidence="2" type="ORF">BDN70DRAFT_884979</name>
</gene>
<dbReference type="PANTHER" id="PTHR21310:SF15">
    <property type="entry name" value="AMINOGLYCOSIDE PHOSPHOTRANSFERASE DOMAIN-CONTAINING PROTEIN"/>
    <property type="match status" value="1"/>
</dbReference>
<dbReference type="PANTHER" id="PTHR21310">
    <property type="entry name" value="AMINOGLYCOSIDE PHOSPHOTRANSFERASE-RELATED-RELATED"/>
    <property type="match status" value="1"/>
</dbReference>
<evidence type="ECO:0000313" key="3">
    <source>
        <dbReference type="Proteomes" id="UP000807469"/>
    </source>
</evidence>
<dbReference type="AlphaFoldDB" id="A0A9P6CP62"/>
<evidence type="ECO:0000313" key="2">
    <source>
        <dbReference type="EMBL" id="KAF9474276.1"/>
    </source>
</evidence>
<protein>
    <submittedName>
        <fullName evidence="2">Kinase-like protein</fullName>
    </submittedName>
</protein>
<feature type="domain" description="Aminoglycoside phosphotransferase" evidence="1">
    <location>
        <begin position="300"/>
        <end position="342"/>
    </location>
</feature>
<keyword evidence="2" id="KW-0808">Transferase</keyword>
<organism evidence="2 3">
    <name type="scientific">Pholiota conissans</name>
    <dbReference type="NCBI Taxonomy" id="109636"/>
    <lineage>
        <taxon>Eukaryota</taxon>
        <taxon>Fungi</taxon>
        <taxon>Dikarya</taxon>
        <taxon>Basidiomycota</taxon>
        <taxon>Agaricomycotina</taxon>
        <taxon>Agaricomycetes</taxon>
        <taxon>Agaricomycetidae</taxon>
        <taxon>Agaricales</taxon>
        <taxon>Agaricineae</taxon>
        <taxon>Strophariaceae</taxon>
        <taxon>Pholiota</taxon>
    </lineage>
</organism>
<dbReference type="Proteomes" id="UP000807469">
    <property type="component" value="Unassembled WGS sequence"/>
</dbReference>
<dbReference type="InterPro" id="IPR011009">
    <property type="entry name" value="Kinase-like_dom_sf"/>
</dbReference>
<reference evidence="2" key="1">
    <citation type="submission" date="2020-11" db="EMBL/GenBank/DDBJ databases">
        <authorList>
            <consortium name="DOE Joint Genome Institute"/>
            <person name="Ahrendt S."/>
            <person name="Riley R."/>
            <person name="Andreopoulos W."/>
            <person name="Labutti K."/>
            <person name="Pangilinan J."/>
            <person name="Ruiz-Duenas F.J."/>
            <person name="Barrasa J.M."/>
            <person name="Sanchez-Garcia M."/>
            <person name="Camarero S."/>
            <person name="Miyauchi S."/>
            <person name="Serrano A."/>
            <person name="Linde D."/>
            <person name="Babiker R."/>
            <person name="Drula E."/>
            <person name="Ayuso-Fernandez I."/>
            <person name="Pacheco R."/>
            <person name="Padilla G."/>
            <person name="Ferreira P."/>
            <person name="Barriuso J."/>
            <person name="Kellner H."/>
            <person name="Castanera R."/>
            <person name="Alfaro M."/>
            <person name="Ramirez L."/>
            <person name="Pisabarro A.G."/>
            <person name="Kuo A."/>
            <person name="Tritt A."/>
            <person name="Lipzen A."/>
            <person name="He G."/>
            <person name="Yan M."/>
            <person name="Ng V."/>
            <person name="Cullen D."/>
            <person name="Martin F."/>
            <person name="Rosso M.-N."/>
            <person name="Henrissat B."/>
            <person name="Hibbett D."/>
            <person name="Martinez A.T."/>
            <person name="Grigoriev I.V."/>
        </authorList>
    </citation>
    <scope>NUCLEOTIDE SEQUENCE</scope>
    <source>
        <strain evidence="2">CIRM-BRFM 674</strain>
    </source>
</reference>
<dbReference type="OrthoDB" id="10003767at2759"/>
<keyword evidence="3" id="KW-1185">Reference proteome</keyword>
<dbReference type="SUPFAM" id="SSF56112">
    <property type="entry name" value="Protein kinase-like (PK-like)"/>
    <property type="match status" value="1"/>
</dbReference>
<evidence type="ECO:0000259" key="1">
    <source>
        <dbReference type="Pfam" id="PF01636"/>
    </source>
</evidence>
<feature type="domain" description="Aminoglycoside phosphotransferase" evidence="1">
    <location>
        <begin position="57"/>
        <end position="165"/>
    </location>
</feature>
<accession>A0A9P6CP62</accession>
<comment type="caution">
    <text evidence="2">The sequence shown here is derived from an EMBL/GenBank/DDBJ whole genome shotgun (WGS) entry which is preliminary data.</text>
</comment>